<dbReference type="GO" id="GO:0016758">
    <property type="term" value="F:hexosyltransferase activity"/>
    <property type="evidence" value="ECO:0007669"/>
    <property type="project" value="UniProtKB-ARBA"/>
</dbReference>
<dbReference type="SUPFAM" id="SSF53448">
    <property type="entry name" value="Nucleotide-diphospho-sugar transferases"/>
    <property type="match status" value="1"/>
</dbReference>
<dbReference type="Gene3D" id="3.90.550.10">
    <property type="entry name" value="Spore Coat Polysaccharide Biosynthesis Protein SpsA, Chain A"/>
    <property type="match status" value="1"/>
</dbReference>
<sequence>MESKASVSIVLCTYNGEKYVREQIDSLLAQSYPIHEIIIQDDGSTDHTWEILQAYASKHAVIRTFKNEGEHGVNANFLSALHRTTGDYVAISDQDDIWERDKIETQMRCIGDKLLCSGHTCPFSTDGSFAYFDNRPRNVNIFRMMFLGLPGHTLLCKRALINLLPPIESPVFKVTLYDAVLSIIAASYDSIVYCNKVLVNFRRHAAATTYNDYSSSLPSWRNALTELTWSLNHYKEIRKKVVPIFQGKLMLMEGLHSNIHDFIEAREAMRMETKQDVFAFLRLQYLLTKNYKKLFHTSGGGPIKLLRAMLYPIMQLYMYH</sequence>
<dbReference type="RefSeq" id="WP_036864677.1">
    <property type="nucleotide sequence ID" value="NZ_JRNS01000334.1"/>
</dbReference>
<dbReference type="Pfam" id="PF00535">
    <property type="entry name" value="Glycos_transf_2"/>
    <property type="match status" value="1"/>
</dbReference>
<dbReference type="Proteomes" id="UP000029578">
    <property type="component" value="Unassembled WGS sequence"/>
</dbReference>
<protein>
    <submittedName>
        <fullName evidence="2">Glycosyl transferase family 2</fullName>
    </submittedName>
</protein>
<comment type="caution">
    <text evidence="2">The sequence shown here is derived from an EMBL/GenBank/DDBJ whole genome shotgun (WGS) entry which is preliminary data.</text>
</comment>
<evidence type="ECO:0000313" key="3">
    <source>
        <dbReference type="Proteomes" id="UP000029578"/>
    </source>
</evidence>
<evidence type="ECO:0000313" key="2">
    <source>
        <dbReference type="EMBL" id="KGF48827.1"/>
    </source>
</evidence>
<dbReference type="AlphaFoldDB" id="A0A096C1G9"/>
<dbReference type="InterPro" id="IPR001173">
    <property type="entry name" value="Glyco_trans_2-like"/>
</dbReference>
<dbReference type="PANTHER" id="PTHR22916:SF3">
    <property type="entry name" value="UDP-GLCNAC:BETAGAL BETA-1,3-N-ACETYLGLUCOSAMINYLTRANSFERASE-LIKE PROTEIN 1"/>
    <property type="match status" value="1"/>
</dbReference>
<gene>
    <name evidence="2" type="ORF">HMPREF0661_06410</name>
</gene>
<reference evidence="2 3" key="1">
    <citation type="submission" date="2014-07" db="EMBL/GenBank/DDBJ databases">
        <authorList>
            <person name="McCorrison J."/>
            <person name="Sanka R."/>
            <person name="Torralba M."/>
            <person name="Gillis M."/>
            <person name="Haft D.H."/>
            <person name="Methe B."/>
            <person name="Sutton G."/>
            <person name="Nelson K.E."/>
        </authorList>
    </citation>
    <scope>NUCLEOTIDE SEQUENCE [LARGE SCALE GENOMIC DNA]</scope>
    <source>
        <strain evidence="2 3">DNF00666</strain>
    </source>
</reference>
<feature type="domain" description="Glycosyltransferase 2-like" evidence="1">
    <location>
        <begin position="8"/>
        <end position="120"/>
    </location>
</feature>
<dbReference type="PANTHER" id="PTHR22916">
    <property type="entry name" value="GLYCOSYLTRANSFERASE"/>
    <property type="match status" value="1"/>
</dbReference>
<name>A0A096C1G9_9BACT</name>
<evidence type="ECO:0000259" key="1">
    <source>
        <dbReference type="Pfam" id="PF00535"/>
    </source>
</evidence>
<proteinExistence type="predicted"/>
<dbReference type="EMBL" id="JRNS01000334">
    <property type="protein sequence ID" value="KGF48827.1"/>
    <property type="molecule type" value="Genomic_DNA"/>
</dbReference>
<dbReference type="InterPro" id="IPR029044">
    <property type="entry name" value="Nucleotide-diphossugar_trans"/>
</dbReference>
<organism evidence="2 3">
    <name type="scientific">Prevotella melaninogenica DNF00666</name>
    <dbReference type="NCBI Taxonomy" id="1401073"/>
    <lineage>
        <taxon>Bacteria</taxon>
        <taxon>Pseudomonadati</taxon>
        <taxon>Bacteroidota</taxon>
        <taxon>Bacteroidia</taxon>
        <taxon>Bacteroidales</taxon>
        <taxon>Prevotellaceae</taxon>
        <taxon>Prevotella</taxon>
    </lineage>
</organism>
<keyword evidence="2" id="KW-0808">Transferase</keyword>
<accession>A0A096C1G9</accession>